<dbReference type="GO" id="GO:0097550">
    <property type="term" value="C:transcription preinitiation complex"/>
    <property type="evidence" value="ECO:0007669"/>
    <property type="project" value="TreeGrafter"/>
</dbReference>
<feature type="domain" description="Transcription factor TFIIB cyclin-like" evidence="3">
    <location>
        <begin position="170"/>
        <end position="251"/>
    </location>
</feature>
<accession>A0A6C0LZR3</accession>
<dbReference type="Gene3D" id="1.10.472.10">
    <property type="entry name" value="Cyclin-like"/>
    <property type="match status" value="1"/>
</dbReference>
<protein>
    <recommendedName>
        <fullName evidence="3">Transcription factor TFIIB cyclin-like domain-containing protein</fullName>
    </recommendedName>
</protein>
<dbReference type="AlphaFoldDB" id="A0A6C0LZR3"/>
<dbReference type="GO" id="GO:0017025">
    <property type="term" value="F:TBP-class protein binding"/>
    <property type="evidence" value="ECO:0007669"/>
    <property type="project" value="InterPro"/>
</dbReference>
<dbReference type="Pfam" id="PF00382">
    <property type="entry name" value="TFIIB"/>
    <property type="match status" value="2"/>
</dbReference>
<dbReference type="InterPro" id="IPR013150">
    <property type="entry name" value="TFIIB_cyclin"/>
</dbReference>
<dbReference type="EMBL" id="MN740634">
    <property type="protein sequence ID" value="QHU36269.1"/>
    <property type="molecule type" value="Genomic_DNA"/>
</dbReference>
<dbReference type="PRINTS" id="PR00685">
    <property type="entry name" value="TIFACTORIIB"/>
</dbReference>
<feature type="domain" description="Transcription factor TFIIB cyclin-like" evidence="3">
    <location>
        <begin position="277"/>
        <end position="362"/>
    </location>
</feature>
<evidence type="ECO:0000313" key="4">
    <source>
        <dbReference type="EMBL" id="QHU36269.1"/>
    </source>
</evidence>
<dbReference type="GO" id="GO:0070897">
    <property type="term" value="P:transcription preinitiation complex assembly"/>
    <property type="evidence" value="ECO:0007669"/>
    <property type="project" value="InterPro"/>
</dbReference>
<dbReference type="InterPro" id="IPR036915">
    <property type="entry name" value="Cyclin-like_sf"/>
</dbReference>
<keyword evidence="2" id="KW-0804">Transcription</keyword>
<evidence type="ECO:0000259" key="3">
    <source>
        <dbReference type="Pfam" id="PF00382"/>
    </source>
</evidence>
<evidence type="ECO:0000256" key="1">
    <source>
        <dbReference type="ARBA" id="ARBA00023015"/>
    </source>
</evidence>
<evidence type="ECO:0000256" key="2">
    <source>
        <dbReference type="ARBA" id="ARBA00023163"/>
    </source>
</evidence>
<proteinExistence type="predicted"/>
<name>A0A6C0LZR3_9ZZZZ</name>
<dbReference type="PANTHER" id="PTHR11618">
    <property type="entry name" value="TRANSCRIPTION INITIATION FACTOR IIB-RELATED"/>
    <property type="match status" value="1"/>
</dbReference>
<dbReference type="GO" id="GO:0005634">
    <property type="term" value="C:nucleus"/>
    <property type="evidence" value="ECO:0007669"/>
    <property type="project" value="TreeGrafter"/>
</dbReference>
<organism evidence="4">
    <name type="scientific">viral metagenome</name>
    <dbReference type="NCBI Taxonomy" id="1070528"/>
    <lineage>
        <taxon>unclassified sequences</taxon>
        <taxon>metagenomes</taxon>
        <taxon>organismal metagenomes</taxon>
    </lineage>
</organism>
<dbReference type="Gene3D" id="1.10.472.170">
    <property type="match status" value="1"/>
</dbReference>
<dbReference type="PANTHER" id="PTHR11618:SF13">
    <property type="entry name" value="TRANSCRIPTION INITIATION FACTOR IIB"/>
    <property type="match status" value="1"/>
</dbReference>
<keyword evidence="1" id="KW-0805">Transcription regulation</keyword>
<dbReference type="SUPFAM" id="SSF47954">
    <property type="entry name" value="Cyclin-like"/>
    <property type="match status" value="2"/>
</dbReference>
<reference evidence="4" key="1">
    <citation type="journal article" date="2020" name="Nature">
        <title>Giant virus diversity and host interactions through global metagenomics.</title>
        <authorList>
            <person name="Schulz F."/>
            <person name="Roux S."/>
            <person name="Paez-Espino D."/>
            <person name="Jungbluth S."/>
            <person name="Walsh D.A."/>
            <person name="Denef V.J."/>
            <person name="McMahon K.D."/>
            <person name="Konstantinidis K.T."/>
            <person name="Eloe-Fadrosh E.A."/>
            <person name="Kyrpides N.C."/>
            <person name="Woyke T."/>
        </authorList>
    </citation>
    <scope>NUCLEOTIDE SEQUENCE</scope>
    <source>
        <strain evidence="4">GVMAG-S-1035124-57</strain>
    </source>
</reference>
<sequence length="381" mass="42586">MFASKTHKNKHAGGRANKTALWTKLESLIAEDDTVLREKAIGAGAVTGAGALPPKSRGSGIECVYNPSGNREVCDVCQSNLVITEEGFATCTNPKCSIIYKDSLDYSAEWRFYGADDNQMTDPTRCGMPVNPLLMESSYGCKVMCEGASSYEMRKIRRYTEWQSMPYAEKALYDEFERIKNTASNAGIPKMIIDCALRYHKKISEHKTFRGENRDGIISASIYVSCRMNDCPRTPKEIATIFHLNNKSATKGCKNAMAIINELECNLDNADKTNFERTKPNAFIERYCSPLNMNSELTKLCIFVAMRIEQNNLIPENTPHAIAAGIIYFVAQVCNLNITKKDVNRISQISEVTINKCFKKLESIRAQLIPPSIVQKYSVAS</sequence>
<dbReference type="InterPro" id="IPR000812">
    <property type="entry name" value="TFIIB"/>
</dbReference>